<sequence>MSTPMREINPDTPAEPLDEDIRAEISALATRQARAGRGLMRIVNLAGDRVENGMRLLPKPARARIETAARAALSRSYDLASRTR</sequence>
<proteinExistence type="predicted"/>
<keyword evidence="2" id="KW-1185">Reference proteome</keyword>
<dbReference type="EMBL" id="JAMYXC010000213">
    <property type="protein sequence ID" value="MCP1169598.1"/>
    <property type="molecule type" value="Genomic_DNA"/>
</dbReference>
<reference evidence="1" key="1">
    <citation type="submission" date="2022-06" db="EMBL/GenBank/DDBJ databases">
        <title>Limimaricola sediminis sp. nov., isolated from an intertidal sediment.</title>
        <authorList>
            <person name="Shao X."/>
        </authorList>
    </citation>
    <scope>NUCLEOTIDE SEQUENCE</scope>
    <source>
        <strain evidence="1">ASW11-118</strain>
    </source>
</reference>
<comment type="caution">
    <text evidence="1">The sequence shown here is derived from an EMBL/GenBank/DDBJ whole genome shotgun (WGS) entry which is preliminary data.</text>
</comment>
<name>A0A9X2FXY3_9RHOB</name>
<protein>
    <submittedName>
        <fullName evidence="1">Protein EcsC</fullName>
    </submittedName>
</protein>
<evidence type="ECO:0000313" key="2">
    <source>
        <dbReference type="Proteomes" id="UP001139477"/>
    </source>
</evidence>
<evidence type="ECO:0000313" key="1">
    <source>
        <dbReference type="EMBL" id="MCP1169598.1"/>
    </source>
</evidence>
<feature type="non-terminal residue" evidence="1">
    <location>
        <position position="84"/>
    </location>
</feature>
<accession>A0A9X2FXY3</accession>
<dbReference type="AlphaFoldDB" id="A0A9X2FXY3"/>
<dbReference type="Proteomes" id="UP001139477">
    <property type="component" value="Unassembled WGS sequence"/>
</dbReference>
<gene>
    <name evidence="1" type="ORF">NHG85_13875</name>
</gene>
<organism evidence="1 2">
    <name type="scientific">Limimaricola litoreus</name>
    <dbReference type="NCBI Taxonomy" id="2955316"/>
    <lineage>
        <taxon>Bacteria</taxon>
        <taxon>Pseudomonadati</taxon>
        <taxon>Pseudomonadota</taxon>
        <taxon>Alphaproteobacteria</taxon>
        <taxon>Rhodobacterales</taxon>
        <taxon>Paracoccaceae</taxon>
        <taxon>Limimaricola</taxon>
    </lineage>
</organism>